<keyword evidence="7" id="KW-0961">Cell wall biogenesis/degradation</keyword>
<evidence type="ECO:0000256" key="8">
    <source>
        <dbReference type="PROSITE-ProRule" id="PRU10052"/>
    </source>
</evidence>
<feature type="active site" evidence="8">
    <location>
        <position position="260"/>
    </location>
</feature>
<evidence type="ECO:0000256" key="2">
    <source>
        <dbReference type="ARBA" id="ARBA00008834"/>
    </source>
</evidence>
<accession>A0AA88S2A1</accession>
<keyword evidence="5 9" id="KW-0378">Hydrolase</keyword>
<dbReference type="PROSITE" id="PS51257">
    <property type="entry name" value="PROKAR_LIPOPROTEIN"/>
    <property type="match status" value="1"/>
</dbReference>
<organism evidence="11 12">
    <name type="scientific">Escallonia herrerae</name>
    <dbReference type="NCBI Taxonomy" id="1293975"/>
    <lineage>
        <taxon>Eukaryota</taxon>
        <taxon>Viridiplantae</taxon>
        <taxon>Streptophyta</taxon>
        <taxon>Embryophyta</taxon>
        <taxon>Tracheophyta</taxon>
        <taxon>Spermatophyta</taxon>
        <taxon>Magnoliopsida</taxon>
        <taxon>eudicotyledons</taxon>
        <taxon>Gunneridae</taxon>
        <taxon>Pentapetalae</taxon>
        <taxon>asterids</taxon>
        <taxon>campanulids</taxon>
        <taxon>Escalloniales</taxon>
        <taxon>Escalloniaceae</taxon>
        <taxon>Escallonia</taxon>
    </lineage>
</organism>
<proteinExistence type="inferred from homology"/>
<keyword evidence="6 9" id="KW-0326">Glycosidase</keyword>
<evidence type="ECO:0000313" key="12">
    <source>
        <dbReference type="Proteomes" id="UP001188597"/>
    </source>
</evidence>
<dbReference type="InterPro" id="IPR006626">
    <property type="entry name" value="PbH1"/>
</dbReference>
<evidence type="ECO:0000256" key="3">
    <source>
        <dbReference type="ARBA" id="ARBA00022512"/>
    </source>
</evidence>
<dbReference type="SUPFAM" id="SSF51126">
    <property type="entry name" value="Pectin lyase-like"/>
    <property type="match status" value="1"/>
</dbReference>
<dbReference type="PANTHER" id="PTHR31375">
    <property type="match status" value="1"/>
</dbReference>
<gene>
    <name evidence="11" type="ORF">RJ639_025979</name>
</gene>
<comment type="similarity">
    <text evidence="2 9">Belongs to the glycosyl hydrolase 28 family.</text>
</comment>
<evidence type="ECO:0000256" key="1">
    <source>
        <dbReference type="ARBA" id="ARBA00004191"/>
    </source>
</evidence>
<evidence type="ECO:0000256" key="5">
    <source>
        <dbReference type="ARBA" id="ARBA00022801"/>
    </source>
</evidence>
<dbReference type="AlphaFoldDB" id="A0AA88S2A1"/>
<evidence type="ECO:0000256" key="7">
    <source>
        <dbReference type="ARBA" id="ARBA00023316"/>
    </source>
</evidence>
<comment type="subcellular location">
    <subcellularLocation>
        <location evidence="1">Secreted</location>
        <location evidence="1">Cell wall</location>
    </subcellularLocation>
</comment>
<protein>
    <recommendedName>
        <fullName evidence="13">Exopolygalacturonase-like</fullName>
    </recommendedName>
</protein>
<keyword evidence="10" id="KW-0732">Signal</keyword>
<dbReference type="FunFam" id="2.160.20.10:FF:000004">
    <property type="entry name" value="Pectin lyase-like superfamily protein"/>
    <property type="match status" value="1"/>
</dbReference>
<dbReference type="InterPro" id="IPR011050">
    <property type="entry name" value="Pectin_lyase_fold/virulence"/>
</dbReference>
<dbReference type="InterPro" id="IPR012334">
    <property type="entry name" value="Pectin_lyas_fold"/>
</dbReference>
<dbReference type="InterPro" id="IPR000743">
    <property type="entry name" value="Glyco_hydro_28"/>
</dbReference>
<evidence type="ECO:0008006" key="13">
    <source>
        <dbReference type="Google" id="ProtNLM"/>
    </source>
</evidence>
<evidence type="ECO:0000313" key="11">
    <source>
        <dbReference type="EMBL" id="KAK2996474.1"/>
    </source>
</evidence>
<dbReference type="Gene3D" id="2.160.20.10">
    <property type="entry name" value="Single-stranded right-handed beta-helix, Pectin lyase-like"/>
    <property type="match status" value="1"/>
</dbReference>
<dbReference type="GO" id="GO:0005975">
    <property type="term" value="P:carbohydrate metabolic process"/>
    <property type="evidence" value="ECO:0007669"/>
    <property type="project" value="InterPro"/>
</dbReference>
<keyword evidence="3" id="KW-0134">Cell wall</keyword>
<dbReference type="SMART" id="SM00710">
    <property type="entry name" value="PbH1"/>
    <property type="match status" value="5"/>
</dbReference>
<evidence type="ECO:0000256" key="4">
    <source>
        <dbReference type="ARBA" id="ARBA00022525"/>
    </source>
</evidence>
<dbReference type="GO" id="GO:0004650">
    <property type="term" value="F:polygalacturonase activity"/>
    <property type="evidence" value="ECO:0007669"/>
    <property type="project" value="InterPro"/>
</dbReference>
<feature type="signal peptide" evidence="10">
    <location>
        <begin position="1"/>
        <end position="24"/>
    </location>
</feature>
<dbReference type="EMBL" id="JAVXUP010005047">
    <property type="protein sequence ID" value="KAK2996474.1"/>
    <property type="molecule type" value="Genomic_DNA"/>
</dbReference>
<feature type="chain" id="PRO_5041691524" description="Exopolygalacturonase-like" evidence="10">
    <location>
        <begin position="25"/>
        <end position="409"/>
    </location>
</feature>
<evidence type="ECO:0000256" key="9">
    <source>
        <dbReference type="RuleBase" id="RU361169"/>
    </source>
</evidence>
<keyword evidence="4" id="KW-0964">Secreted</keyword>
<comment type="caution">
    <text evidence="11">The sequence shown here is derived from an EMBL/GenBank/DDBJ whole genome shotgun (WGS) entry which is preliminary data.</text>
</comment>
<evidence type="ECO:0000256" key="10">
    <source>
        <dbReference type="SAM" id="SignalP"/>
    </source>
</evidence>
<name>A0AA88S2A1_9ASTE</name>
<dbReference type="Pfam" id="PF00295">
    <property type="entry name" value="Glyco_hydro_28"/>
    <property type="match status" value="1"/>
</dbReference>
<sequence length="409" mass="43095">MARKAPSVDIILAVFCLALVSCEANGGVIIARPLPRGAAGVAAETIFNVLQFGAKPGNGQSTQAFIRAWNAACSFNGRARLLVPPGVFTLAETVFQGPCKGPITVQVTGTLKAVADVSEYTGKGWISFDSINGLLLTGGGTFDAQGPSVWKYNDCKGNSNCVRLPATLYINDVQNGKLKGIKLLNSMGFHMHVTNCNFFRAQGLHITAPRDSPNTDGIHISKSQGVSIVRSVIGTGDDCISVGQGSTNVNISKITCGPGHGISVGSLGKLPKELDVAGVSVKNCTMLGTTNGVRIKTWAGSDPSRASRLLFENIVVDNVQNPIIIDQGYGSKSSKPSLVKISDVTYQNIRGTTTSPIAVNLMCSRQAPCQNVRLSNINLKHRLNNVKVSATCANAQVISSGIQFPPPCR</sequence>
<reference evidence="11" key="1">
    <citation type="submission" date="2022-12" db="EMBL/GenBank/DDBJ databases">
        <title>Draft genome assemblies for two species of Escallonia (Escalloniales).</title>
        <authorList>
            <person name="Chanderbali A."/>
            <person name="Dervinis C."/>
            <person name="Anghel I."/>
            <person name="Soltis D."/>
            <person name="Soltis P."/>
            <person name="Zapata F."/>
        </authorList>
    </citation>
    <scope>NUCLEOTIDE SEQUENCE</scope>
    <source>
        <strain evidence="11">UCBG64.0493</strain>
        <tissue evidence="11">Leaf</tissue>
    </source>
</reference>
<keyword evidence="12" id="KW-1185">Reference proteome</keyword>
<dbReference type="PROSITE" id="PS00502">
    <property type="entry name" value="POLYGALACTURONASE"/>
    <property type="match status" value="1"/>
</dbReference>
<dbReference type="GO" id="GO:0071555">
    <property type="term" value="P:cell wall organization"/>
    <property type="evidence" value="ECO:0007669"/>
    <property type="project" value="UniProtKB-KW"/>
</dbReference>
<dbReference type="Proteomes" id="UP001188597">
    <property type="component" value="Unassembled WGS sequence"/>
</dbReference>
<evidence type="ECO:0000256" key="6">
    <source>
        <dbReference type="ARBA" id="ARBA00023295"/>
    </source>
</evidence>